<sequence length="110" mass="11443">MTSLALLSLLRQVECVGLGGVVGPGLSICGGRPPKARHGVNVMFGLVLQQQSVPPAATEHSMMAAHEGRYQASLSEALALRYAGDLSRVHHASHLMSVGSAPALPEIHKG</sequence>
<evidence type="ECO:0000313" key="3">
    <source>
        <dbReference type="Proteomes" id="UP001153269"/>
    </source>
</evidence>
<evidence type="ECO:0000256" key="1">
    <source>
        <dbReference type="SAM" id="SignalP"/>
    </source>
</evidence>
<name>A0A9N7UCT0_PLEPL</name>
<gene>
    <name evidence="2" type="ORF">PLEPLA_LOCUS17010</name>
</gene>
<keyword evidence="1" id="KW-0732">Signal</keyword>
<protein>
    <recommendedName>
        <fullName evidence="4">Secreted protein</fullName>
    </recommendedName>
</protein>
<feature type="signal peptide" evidence="1">
    <location>
        <begin position="1"/>
        <end position="15"/>
    </location>
</feature>
<evidence type="ECO:0008006" key="4">
    <source>
        <dbReference type="Google" id="ProtNLM"/>
    </source>
</evidence>
<proteinExistence type="predicted"/>
<evidence type="ECO:0000313" key="2">
    <source>
        <dbReference type="EMBL" id="CAB1429035.1"/>
    </source>
</evidence>
<reference evidence="2" key="1">
    <citation type="submission" date="2020-03" db="EMBL/GenBank/DDBJ databases">
        <authorList>
            <person name="Weist P."/>
        </authorList>
    </citation>
    <scope>NUCLEOTIDE SEQUENCE</scope>
</reference>
<feature type="chain" id="PRO_5040363385" description="Secreted protein" evidence="1">
    <location>
        <begin position="16"/>
        <end position="110"/>
    </location>
</feature>
<dbReference type="EMBL" id="CADEAL010001112">
    <property type="protein sequence ID" value="CAB1429035.1"/>
    <property type="molecule type" value="Genomic_DNA"/>
</dbReference>
<comment type="caution">
    <text evidence="2">The sequence shown here is derived from an EMBL/GenBank/DDBJ whole genome shotgun (WGS) entry which is preliminary data.</text>
</comment>
<dbReference type="Proteomes" id="UP001153269">
    <property type="component" value="Unassembled WGS sequence"/>
</dbReference>
<organism evidence="2 3">
    <name type="scientific">Pleuronectes platessa</name>
    <name type="common">European plaice</name>
    <dbReference type="NCBI Taxonomy" id="8262"/>
    <lineage>
        <taxon>Eukaryota</taxon>
        <taxon>Metazoa</taxon>
        <taxon>Chordata</taxon>
        <taxon>Craniata</taxon>
        <taxon>Vertebrata</taxon>
        <taxon>Euteleostomi</taxon>
        <taxon>Actinopterygii</taxon>
        <taxon>Neopterygii</taxon>
        <taxon>Teleostei</taxon>
        <taxon>Neoteleostei</taxon>
        <taxon>Acanthomorphata</taxon>
        <taxon>Carangaria</taxon>
        <taxon>Pleuronectiformes</taxon>
        <taxon>Pleuronectoidei</taxon>
        <taxon>Pleuronectidae</taxon>
        <taxon>Pleuronectes</taxon>
    </lineage>
</organism>
<accession>A0A9N7UCT0</accession>
<dbReference type="AlphaFoldDB" id="A0A9N7UCT0"/>
<keyword evidence="3" id="KW-1185">Reference proteome</keyword>